<keyword evidence="4" id="KW-1185">Reference proteome</keyword>
<protein>
    <recommendedName>
        <fullName evidence="2">HTH CENPB-type domain-containing protein</fullName>
    </recommendedName>
</protein>
<keyword evidence="1" id="KW-0238">DNA-binding</keyword>
<dbReference type="EMBL" id="KN829439">
    <property type="protein sequence ID" value="KIK73768.1"/>
    <property type="molecule type" value="Genomic_DNA"/>
</dbReference>
<reference evidence="4" key="2">
    <citation type="submission" date="2015-01" db="EMBL/GenBank/DDBJ databases">
        <title>Evolutionary Origins and Diversification of the Mycorrhizal Mutualists.</title>
        <authorList>
            <consortium name="DOE Joint Genome Institute"/>
            <consortium name="Mycorrhizal Genomics Consortium"/>
            <person name="Kohler A."/>
            <person name="Kuo A."/>
            <person name="Nagy L.G."/>
            <person name="Floudas D."/>
            <person name="Copeland A."/>
            <person name="Barry K.W."/>
            <person name="Cichocki N."/>
            <person name="Veneault-Fourrey C."/>
            <person name="LaButti K."/>
            <person name="Lindquist E.A."/>
            <person name="Lipzen A."/>
            <person name="Lundell T."/>
            <person name="Morin E."/>
            <person name="Murat C."/>
            <person name="Riley R."/>
            <person name="Ohm R."/>
            <person name="Sun H."/>
            <person name="Tunlid A."/>
            <person name="Henrissat B."/>
            <person name="Grigoriev I.V."/>
            <person name="Hibbett D.S."/>
            <person name="Martin F."/>
        </authorList>
    </citation>
    <scope>NUCLEOTIDE SEQUENCE [LARGE SCALE GENOMIC DNA]</scope>
    <source>
        <strain evidence="4">Ve08.2h10</strain>
    </source>
</reference>
<gene>
    <name evidence="3" type="ORF">PAXRUDRAFT_177532</name>
</gene>
<evidence type="ECO:0000313" key="3">
    <source>
        <dbReference type="EMBL" id="KIK73768.1"/>
    </source>
</evidence>
<organism evidence="3 4">
    <name type="scientific">Paxillus rubicundulus Ve08.2h10</name>
    <dbReference type="NCBI Taxonomy" id="930991"/>
    <lineage>
        <taxon>Eukaryota</taxon>
        <taxon>Fungi</taxon>
        <taxon>Dikarya</taxon>
        <taxon>Basidiomycota</taxon>
        <taxon>Agaricomycotina</taxon>
        <taxon>Agaricomycetes</taxon>
        <taxon>Agaricomycetidae</taxon>
        <taxon>Boletales</taxon>
        <taxon>Paxilineae</taxon>
        <taxon>Paxillaceae</taxon>
        <taxon>Paxillus</taxon>
    </lineage>
</organism>
<dbReference type="AlphaFoldDB" id="A0A0D0CDX7"/>
<dbReference type="OrthoDB" id="2688557at2759"/>
<sequence>AICQEVQEEWRAQKKDKNIIVSHDTIIRRLQGGRSCQQANSENHAWLTPEEEENVVAYLLDLAAQGFPLTHKTLKLHVDTLLCAWLWEAFPETGVGHNWTDRFATRHADHVAQYWSSPLDTAHGQAVNPHTHKTWCNLLKEMLEREMIEEDCLWAADKTGFQPGGRTRQCVFGPAKKKIQHQQRNGNQENITVMVTICADGEDIALTVIYKGQAFSTNWHKDNELQAR</sequence>
<evidence type="ECO:0000313" key="4">
    <source>
        <dbReference type="Proteomes" id="UP000054538"/>
    </source>
</evidence>
<dbReference type="InParanoid" id="A0A0D0CDX7"/>
<dbReference type="InterPro" id="IPR006600">
    <property type="entry name" value="HTH_CenpB_DNA-bd_dom"/>
</dbReference>
<feature type="non-terminal residue" evidence="3">
    <location>
        <position position="1"/>
    </location>
</feature>
<feature type="domain" description="HTH CENPB-type" evidence="2">
    <location>
        <begin position="39"/>
        <end position="113"/>
    </location>
</feature>
<name>A0A0D0CDX7_9AGAM</name>
<dbReference type="GO" id="GO:0003677">
    <property type="term" value="F:DNA binding"/>
    <property type="evidence" value="ECO:0007669"/>
    <property type="project" value="UniProtKB-KW"/>
</dbReference>
<proteinExistence type="predicted"/>
<accession>A0A0D0CDX7</accession>
<dbReference type="HOGENOM" id="CLU_076148_1_0_1"/>
<dbReference type="PROSITE" id="PS51253">
    <property type="entry name" value="HTH_CENPB"/>
    <property type="match status" value="1"/>
</dbReference>
<evidence type="ECO:0000259" key="2">
    <source>
        <dbReference type="PROSITE" id="PS51253"/>
    </source>
</evidence>
<dbReference type="Proteomes" id="UP000054538">
    <property type="component" value="Unassembled WGS sequence"/>
</dbReference>
<dbReference type="Pfam" id="PF03221">
    <property type="entry name" value="HTH_Tnp_Tc5"/>
    <property type="match status" value="1"/>
</dbReference>
<reference evidence="3 4" key="1">
    <citation type="submission" date="2014-04" db="EMBL/GenBank/DDBJ databases">
        <authorList>
            <consortium name="DOE Joint Genome Institute"/>
            <person name="Kuo A."/>
            <person name="Kohler A."/>
            <person name="Jargeat P."/>
            <person name="Nagy L.G."/>
            <person name="Floudas D."/>
            <person name="Copeland A."/>
            <person name="Barry K.W."/>
            <person name="Cichocki N."/>
            <person name="Veneault-Fourrey C."/>
            <person name="LaButti K."/>
            <person name="Lindquist E.A."/>
            <person name="Lipzen A."/>
            <person name="Lundell T."/>
            <person name="Morin E."/>
            <person name="Murat C."/>
            <person name="Sun H."/>
            <person name="Tunlid A."/>
            <person name="Henrissat B."/>
            <person name="Grigoriev I.V."/>
            <person name="Hibbett D.S."/>
            <person name="Martin F."/>
            <person name="Nordberg H.P."/>
            <person name="Cantor M.N."/>
            <person name="Hua S.X."/>
        </authorList>
    </citation>
    <scope>NUCLEOTIDE SEQUENCE [LARGE SCALE GENOMIC DNA]</scope>
    <source>
        <strain evidence="3 4">Ve08.2h10</strain>
    </source>
</reference>
<evidence type="ECO:0000256" key="1">
    <source>
        <dbReference type="ARBA" id="ARBA00023125"/>
    </source>
</evidence>